<proteinExistence type="predicted"/>
<dbReference type="PROSITE" id="PS51186">
    <property type="entry name" value="GNAT"/>
    <property type="match status" value="1"/>
</dbReference>
<dbReference type="Pfam" id="PF00583">
    <property type="entry name" value="Acetyltransf_1"/>
    <property type="match status" value="1"/>
</dbReference>
<dbReference type="InterPro" id="IPR000182">
    <property type="entry name" value="GNAT_dom"/>
</dbReference>
<dbReference type="GO" id="GO:0016747">
    <property type="term" value="F:acyltransferase activity, transferring groups other than amino-acyl groups"/>
    <property type="evidence" value="ECO:0007669"/>
    <property type="project" value="InterPro"/>
</dbReference>
<protein>
    <submittedName>
        <fullName evidence="2">GNAT family N-acetyltransferase</fullName>
    </submittedName>
</protein>
<evidence type="ECO:0000313" key="3">
    <source>
        <dbReference type="Proteomes" id="UP001057280"/>
    </source>
</evidence>
<organism evidence="2 3">
    <name type="scientific">Tetragenococcus halophilus</name>
    <name type="common">Pediococcus halophilus</name>
    <dbReference type="NCBI Taxonomy" id="51669"/>
    <lineage>
        <taxon>Bacteria</taxon>
        <taxon>Bacillati</taxon>
        <taxon>Bacillota</taxon>
        <taxon>Bacilli</taxon>
        <taxon>Lactobacillales</taxon>
        <taxon>Enterococcaceae</taxon>
        <taxon>Tetragenococcus</taxon>
    </lineage>
</organism>
<dbReference type="Proteomes" id="UP001057280">
    <property type="component" value="Unassembled WGS sequence"/>
</dbReference>
<sequence length="174" mass="20213">MQKLRQHYKKRSNKLFTFENYQRKYLAQMTKVWNDVLKDGDAFPGEELFTEEEFETYVAEQTIVRCMIIKEKLAGFYVLHPNNIGRCSHVANASYCIDKSYRGRKIFSNLVEDSLIQAKAQGFIGMQYNAVVTSNLPAIHTYQKNGFTTVGTIPAGFRLKDGRYSDMYIMYKDL</sequence>
<dbReference type="InterPro" id="IPR016181">
    <property type="entry name" value="Acyl_CoA_acyltransferase"/>
</dbReference>
<dbReference type="AlphaFoldDB" id="A0AB35HPP1"/>
<dbReference type="PANTHER" id="PTHR43138">
    <property type="entry name" value="ACETYLTRANSFERASE, GNAT FAMILY"/>
    <property type="match status" value="1"/>
</dbReference>
<reference evidence="2" key="1">
    <citation type="submission" date="2020-06" db="EMBL/GenBank/DDBJ databases">
        <authorList>
            <person name="Link T."/>
            <person name="Ehrmann M."/>
        </authorList>
    </citation>
    <scope>NUCLEOTIDE SEQUENCE</scope>
    <source>
        <strain evidence="2">TMW 2.2257</strain>
    </source>
</reference>
<name>A0AB35HPP1_TETHA</name>
<evidence type="ECO:0000313" key="2">
    <source>
        <dbReference type="EMBL" id="MCO8297730.1"/>
    </source>
</evidence>
<reference evidence="2" key="2">
    <citation type="journal article" date="2021" name="BMC Microbiol.">
        <title>The diversity among the species Tetragenococcus halophilus including new isolates from a lupine seed fermentation.</title>
        <authorList>
            <person name="Link T."/>
            <person name="Vogel R.F."/>
            <person name="Ehrmann M.A."/>
        </authorList>
    </citation>
    <scope>NUCLEOTIDE SEQUENCE</scope>
    <source>
        <strain evidence="2">TMW 2.2257</strain>
    </source>
</reference>
<evidence type="ECO:0000259" key="1">
    <source>
        <dbReference type="PROSITE" id="PS51186"/>
    </source>
</evidence>
<dbReference type="EMBL" id="JACACB010000008">
    <property type="protein sequence ID" value="MCO8297730.1"/>
    <property type="molecule type" value="Genomic_DNA"/>
</dbReference>
<dbReference type="Gene3D" id="3.40.630.30">
    <property type="match status" value="1"/>
</dbReference>
<feature type="domain" description="N-acetyltransferase" evidence="1">
    <location>
        <begin position="16"/>
        <end position="174"/>
    </location>
</feature>
<comment type="caution">
    <text evidence="2">The sequence shown here is derived from an EMBL/GenBank/DDBJ whole genome shotgun (WGS) entry which is preliminary data.</text>
</comment>
<dbReference type="InterPro" id="IPR052742">
    <property type="entry name" value="Mito_N-acetyltransferase"/>
</dbReference>
<dbReference type="PANTHER" id="PTHR43138:SF1">
    <property type="entry name" value="N-ACETYLTRANSFERASE ACA1"/>
    <property type="match status" value="1"/>
</dbReference>
<accession>A0AB35HPP1</accession>
<dbReference type="SUPFAM" id="SSF55729">
    <property type="entry name" value="Acyl-CoA N-acyltransferases (Nat)"/>
    <property type="match status" value="1"/>
</dbReference>
<gene>
    <name evidence="2" type="ORF">HXW75_04495</name>
</gene>